<proteinExistence type="predicted"/>
<dbReference type="AlphaFoldDB" id="A0A1F6CB64"/>
<keyword evidence="1" id="KW-0732">Signal</keyword>
<name>A0A1F6CB64_HANXR</name>
<comment type="caution">
    <text evidence="2">The sequence shown here is derived from an EMBL/GenBank/DDBJ whole genome shotgun (WGS) entry which is preliminary data.</text>
</comment>
<dbReference type="Proteomes" id="UP000178606">
    <property type="component" value="Unassembled WGS sequence"/>
</dbReference>
<accession>A0A1F6CB64</accession>
<feature type="signal peptide" evidence="1">
    <location>
        <begin position="1"/>
        <end position="25"/>
    </location>
</feature>
<dbReference type="PROSITE" id="PS51257">
    <property type="entry name" value="PROKAR_LIPOPROTEIN"/>
    <property type="match status" value="1"/>
</dbReference>
<gene>
    <name evidence="2" type="ORF">A3F84_08615</name>
</gene>
<sequence>MKRTLVSTMGVVVMVALVGCGGSNPAGPGSLTATSNTVQAQISIDPARVSASLEERLIGRWELRMNSDMPSLMKFKRDGEVEVTSVIDDVPVTVPGAYKVNGNRLTLTANVGEKEQVDTSIAQVLSRFVTYFCSINGNTLILTLPDGEQTKWAKT</sequence>
<evidence type="ECO:0000313" key="3">
    <source>
        <dbReference type="Proteomes" id="UP000178606"/>
    </source>
</evidence>
<evidence type="ECO:0000256" key="1">
    <source>
        <dbReference type="SAM" id="SignalP"/>
    </source>
</evidence>
<dbReference type="EMBL" id="MFKF01000315">
    <property type="protein sequence ID" value="OGG46444.1"/>
    <property type="molecule type" value="Genomic_DNA"/>
</dbReference>
<evidence type="ECO:0000313" key="2">
    <source>
        <dbReference type="EMBL" id="OGG46444.1"/>
    </source>
</evidence>
<reference evidence="2 3" key="1">
    <citation type="journal article" date="2016" name="Nat. Commun.">
        <title>Thousands of microbial genomes shed light on interconnected biogeochemical processes in an aquifer system.</title>
        <authorList>
            <person name="Anantharaman K."/>
            <person name="Brown C.T."/>
            <person name="Hug L.A."/>
            <person name="Sharon I."/>
            <person name="Castelle C.J."/>
            <person name="Probst A.J."/>
            <person name="Thomas B.C."/>
            <person name="Singh A."/>
            <person name="Wilkins M.J."/>
            <person name="Karaoz U."/>
            <person name="Brodie E.L."/>
            <person name="Williams K.H."/>
            <person name="Hubbard S.S."/>
            <person name="Banfield J.F."/>
        </authorList>
    </citation>
    <scope>NUCLEOTIDE SEQUENCE [LARGE SCALE GENOMIC DNA]</scope>
    <source>
        <strain evidence="3">RIFCSPLOWO2_12_FULL_64_10</strain>
    </source>
</reference>
<evidence type="ECO:0008006" key="4">
    <source>
        <dbReference type="Google" id="ProtNLM"/>
    </source>
</evidence>
<feature type="chain" id="PRO_5009523287" description="Lipocalin-like domain-containing protein" evidence="1">
    <location>
        <begin position="26"/>
        <end position="155"/>
    </location>
</feature>
<protein>
    <recommendedName>
        <fullName evidence="4">Lipocalin-like domain-containing protein</fullName>
    </recommendedName>
</protein>
<organism evidence="2 3">
    <name type="scientific">Handelsmanbacteria sp. (strain RIFCSPLOWO2_12_FULL_64_10)</name>
    <dbReference type="NCBI Taxonomy" id="1817868"/>
    <lineage>
        <taxon>Bacteria</taxon>
        <taxon>Candidatus Handelsmaniibacteriota</taxon>
    </lineage>
</organism>